<dbReference type="InterPro" id="IPR036397">
    <property type="entry name" value="RNaseH_sf"/>
</dbReference>
<dbReference type="InterPro" id="IPR041588">
    <property type="entry name" value="Integrase_H2C2"/>
</dbReference>
<dbReference type="InterPro" id="IPR001584">
    <property type="entry name" value="Integrase_cat-core"/>
</dbReference>
<evidence type="ECO:0000259" key="2">
    <source>
        <dbReference type="PROSITE" id="PS50994"/>
    </source>
</evidence>
<feature type="region of interest" description="Disordered" evidence="1">
    <location>
        <begin position="210"/>
        <end position="236"/>
    </location>
</feature>
<feature type="domain" description="Integrase catalytic" evidence="2">
    <location>
        <begin position="82"/>
        <end position="143"/>
    </location>
</feature>
<proteinExistence type="predicted"/>
<dbReference type="GO" id="GO:0015074">
    <property type="term" value="P:DNA integration"/>
    <property type="evidence" value="ECO:0007669"/>
    <property type="project" value="InterPro"/>
</dbReference>
<dbReference type="EMBL" id="JAKMXF010000177">
    <property type="protein sequence ID" value="KAI6655806.1"/>
    <property type="molecule type" value="Genomic_DNA"/>
</dbReference>
<comment type="caution">
    <text evidence="3">The sequence shown here is derived from an EMBL/GenBank/DDBJ whole genome shotgun (WGS) entry which is preliminary data.</text>
</comment>
<evidence type="ECO:0000256" key="1">
    <source>
        <dbReference type="SAM" id="MobiDB-lite"/>
    </source>
</evidence>
<gene>
    <name evidence="3" type="ORF">LOD99_1948</name>
</gene>
<evidence type="ECO:0000313" key="3">
    <source>
        <dbReference type="EMBL" id="KAI6655806.1"/>
    </source>
</evidence>
<dbReference type="Pfam" id="PF17921">
    <property type="entry name" value="Integrase_H2C2"/>
    <property type="match status" value="1"/>
</dbReference>
<organism evidence="3 4">
    <name type="scientific">Oopsacas minuta</name>
    <dbReference type="NCBI Taxonomy" id="111878"/>
    <lineage>
        <taxon>Eukaryota</taxon>
        <taxon>Metazoa</taxon>
        <taxon>Porifera</taxon>
        <taxon>Hexactinellida</taxon>
        <taxon>Hexasterophora</taxon>
        <taxon>Lyssacinosida</taxon>
        <taxon>Leucopsacidae</taxon>
        <taxon>Oopsacas</taxon>
    </lineage>
</organism>
<feature type="compositionally biased region" description="Basic residues" evidence="1">
    <location>
        <begin position="218"/>
        <end position="232"/>
    </location>
</feature>
<keyword evidence="4" id="KW-1185">Reference proteome</keyword>
<dbReference type="InterPro" id="IPR012337">
    <property type="entry name" value="RNaseH-like_sf"/>
</dbReference>
<dbReference type="PROSITE" id="PS50994">
    <property type="entry name" value="INTEGRASE"/>
    <property type="match status" value="1"/>
</dbReference>
<name>A0AAV7K3R3_9METZ</name>
<dbReference type="InterPro" id="IPR050951">
    <property type="entry name" value="Retrovirus_Pol_polyprotein"/>
</dbReference>
<sequence length="299" mass="34527">MFSYIDGIRNKYDWNGIYNDVGSYIRTCHDCQTAAALLPQPQRELQPIPPPEEPWRHCGIDLVCNMSRTVLGFQHILVIVCYLSKFEIYLSFGVPNILQHDQGTEFSSKEFQEFHKINVNTRRTTAYHPQSNGLVESHNKILKTSEFVEGDEVLVHNLKKAKRLPGTKDAKKYLGPYTIEKVKPSHLDARKHPDSKTTKLPIHLSRKYHSRMNEKRQVRTKTGKSKKSKRSCKFPSSDSLDDILNLDTMEETFETPQQHSIYENIDSELLQLKPRILSALVNNTYLTQLHEKLAPTLHT</sequence>
<dbReference type="SUPFAM" id="SSF53098">
    <property type="entry name" value="Ribonuclease H-like"/>
    <property type="match status" value="1"/>
</dbReference>
<dbReference type="Proteomes" id="UP001165289">
    <property type="component" value="Unassembled WGS sequence"/>
</dbReference>
<accession>A0AAV7K3R3</accession>
<dbReference type="GO" id="GO:0003676">
    <property type="term" value="F:nucleic acid binding"/>
    <property type="evidence" value="ECO:0007669"/>
    <property type="project" value="InterPro"/>
</dbReference>
<reference evidence="3 4" key="1">
    <citation type="journal article" date="2023" name="BMC Biol.">
        <title>The compact genome of the sponge Oopsacas minuta (Hexactinellida) is lacking key metazoan core genes.</title>
        <authorList>
            <person name="Santini S."/>
            <person name="Schenkelaars Q."/>
            <person name="Jourda C."/>
            <person name="Duchesne M."/>
            <person name="Belahbib H."/>
            <person name="Rocher C."/>
            <person name="Selva M."/>
            <person name="Riesgo A."/>
            <person name="Vervoort M."/>
            <person name="Leys S.P."/>
            <person name="Kodjabachian L."/>
            <person name="Le Bivic A."/>
            <person name="Borchiellini C."/>
            <person name="Claverie J.M."/>
            <person name="Renard E."/>
        </authorList>
    </citation>
    <scope>NUCLEOTIDE SEQUENCE [LARGE SCALE GENOMIC DNA]</scope>
    <source>
        <strain evidence="3">SPO-2</strain>
    </source>
</reference>
<dbReference type="PANTHER" id="PTHR37984">
    <property type="entry name" value="PROTEIN CBG26694"/>
    <property type="match status" value="1"/>
</dbReference>
<evidence type="ECO:0000313" key="4">
    <source>
        <dbReference type="Proteomes" id="UP001165289"/>
    </source>
</evidence>
<dbReference type="AlphaFoldDB" id="A0AAV7K3R3"/>
<protein>
    <recommendedName>
        <fullName evidence="2">Integrase catalytic domain-containing protein</fullName>
    </recommendedName>
</protein>
<dbReference type="Gene3D" id="3.30.420.10">
    <property type="entry name" value="Ribonuclease H-like superfamily/Ribonuclease H"/>
    <property type="match status" value="1"/>
</dbReference>
<dbReference type="PANTHER" id="PTHR37984:SF5">
    <property type="entry name" value="PROTEIN NYNRIN-LIKE"/>
    <property type="match status" value="1"/>
</dbReference>